<comment type="similarity">
    <text evidence="1">Belongs to the type-B carboxylesterase/lipase family.</text>
</comment>
<dbReference type="EMBL" id="JARVKF010000146">
    <property type="protein sequence ID" value="KAK9421893.1"/>
    <property type="molecule type" value="Genomic_DNA"/>
</dbReference>
<feature type="region of interest" description="Disordered" evidence="3">
    <location>
        <begin position="214"/>
        <end position="262"/>
    </location>
</feature>
<dbReference type="PANTHER" id="PTHR11559">
    <property type="entry name" value="CARBOXYLESTERASE"/>
    <property type="match status" value="1"/>
</dbReference>
<evidence type="ECO:0000313" key="6">
    <source>
        <dbReference type="Proteomes" id="UP001408356"/>
    </source>
</evidence>
<dbReference type="InterPro" id="IPR011333">
    <property type="entry name" value="SKP1/BTB/POZ_sf"/>
</dbReference>
<dbReference type="InterPro" id="IPR050309">
    <property type="entry name" value="Type-B_Carboxylest/Lipase"/>
</dbReference>
<dbReference type="CDD" id="cd18186">
    <property type="entry name" value="BTB_POZ_ZBTB_KLHL-like"/>
    <property type="match status" value="1"/>
</dbReference>
<evidence type="ECO:0000313" key="5">
    <source>
        <dbReference type="EMBL" id="KAK9421893.1"/>
    </source>
</evidence>
<sequence length="940" mass="103536">MRAPSTNTPGVVVLETTHDDKASEDVLNPREDLWLSSADGRYNSPIIPLRVGTFPDAQTFHVHKDVLLKAEYFKKALCGGFRETESQCVDLPEEDPATFHFIVAFLYEASYVPIRPIATALVPDTKGKGLDMGDERVTSDSESSVAGDNVASDSSSARSRRRRARRRRREDRQWDLARQKHPGFHRIGCGCRQCLAGGGPPCWHCLAPRIPPPLPTGPNIVAVDPGRRARNTRPHDPRHPRDRPQMASPPTPQRRSSSSGDRIEGEDLRSWLLAYDLNLDVYICANKFLLNDFKLAVSRCCIDMLESAGADAAQPEVLQLCSKLYEGLSESDALLRMVFARVGFLQPLLWRRAPQATSEFLLGHPEISALILKETANRREMDHGVNQLPPMERPHLPPLPPLDNPYARPGAPLPRARWFRAPQPPLPITNGTYDSSQTFDMCPQRTVNGSEDCLYLGLYGRPWTKSQPLRPVVVVFYGGAFIQGSASFTIPPSAYPVLNVSETSNMIFVYSNYRVNAFGFLPGKEVADDPNSDVNAGLLDQEAAILWTRKYIRHFGGDPDEISIWGQSAGGGSVVAQVIGRKHDPPTFKRALESSPFWPKTYRNEDAEAQDRYDRLANLTGCTGPDSLSCLKSVDVSVIRNASYTMVSGNLYGPTSYPWGPIIDGVFLKKPLSEAAKSCNVNNQLGFSMYNTHEGENFVSSAVVYDSWTEGFLPNFSADDFARLNTLYPAAGSAESITAYNDSYTRAGLVYRDSVLACPAYWTAGAAPKGSWLGEYTISPAKHASDVIYWNTVNSIQQTDPLHYKGFAGAFSSFFMAGDPNALKLTADNVTGTPALRTGQEWVIDILGFTIKNLTQFKQRIDLGLLDNTTLHTAGTDLAATVLIRPALEAGLGLGSLVCCLNVLPLLGHPLAFQVQFSVNEKRATPCFLIRLELDLTTCD</sequence>
<feature type="compositionally biased region" description="Basic and acidic residues" evidence="3">
    <location>
        <begin position="233"/>
        <end position="244"/>
    </location>
</feature>
<evidence type="ECO:0000256" key="2">
    <source>
        <dbReference type="ARBA" id="ARBA00022801"/>
    </source>
</evidence>
<dbReference type="InterPro" id="IPR019826">
    <property type="entry name" value="Carboxylesterase_B_AS"/>
</dbReference>
<keyword evidence="2" id="KW-0378">Hydrolase</keyword>
<feature type="compositionally biased region" description="Basic and acidic residues" evidence="3">
    <location>
        <begin position="125"/>
        <end position="139"/>
    </location>
</feature>
<dbReference type="InterPro" id="IPR029058">
    <property type="entry name" value="AB_hydrolase_fold"/>
</dbReference>
<protein>
    <submittedName>
        <fullName evidence="5">Carboxylesterase</fullName>
    </submittedName>
</protein>
<dbReference type="SUPFAM" id="SSF53474">
    <property type="entry name" value="alpha/beta-Hydrolases"/>
    <property type="match status" value="1"/>
</dbReference>
<name>A0ABR2V4P7_9PEZI</name>
<dbReference type="InterPro" id="IPR000210">
    <property type="entry name" value="BTB/POZ_dom"/>
</dbReference>
<dbReference type="Gene3D" id="3.40.50.1820">
    <property type="entry name" value="alpha/beta hydrolase"/>
    <property type="match status" value="1"/>
</dbReference>
<organism evidence="5 6">
    <name type="scientific">Seiridium unicorne</name>
    <dbReference type="NCBI Taxonomy" id="138068"/>
    <lineage>
        <taxon>Eukaryota</taxon>
        <taxon>Fungi</taxon>
        <taxon>Dikarya</taxon>
        <taxon>Ascomycota</taxon>
        <taxon>Pezizomycotina</taxon>
        <taxon>Sordariomycetes</taxon>
        <taxon>Xylariomycetidae</taxon>
        <taxon>Amphisphaeriales</taxon>
        <taxon>Sporocadaceae</taxon>
        <taxon>Seiridium</taxon>
    </lineage>
</organism>
<accession>A0ABR2V4P7</accession>
<gene>
    <name evidence="5" type="ORF">SUNI508_05193</name>
</gene>
<dbReference type="InterPro" id="IPR002018">
    <property type="entry name" value="CarbesteraseB"/>
</dbReference>
<feature type="domain" description="BTB" evidence="4">
    <location>
        <begin position="47"/>
        <end position="107"/>
    </location>
</feature>
<reference evidence="5 6" key="1">
    <citation type="journal article" date="2024" name="J. Plant Pathol.">
        <title>Sequence and assembly of the genome of Seiridium unicorne, isolate CBS 538.82, causal agent of cypress canker disease.</title>
        <authorList>
            <person name="Scali E."/>
            <person name="Rocca G.D."/>
            <person name="Danti R."/>
            <person name="Garbelotto M."/>
            <person name="Barberini S."/>
            <person name="Baroncelli R."/>
            <person name="Emiliani G."/>
        </authorList>
    </citation>
    <scope>NUCLEOTIDE SEQUENCE [LARGE SCALE GENOMIC DNA]</scope>
    <source>
        <strain evidence="5 6">BM-138-508</strain>
    </source>
</reference>
<evidence type="ECO:0000256" key="3">
    <source>
        <dbReference type="SAM" id="MobiDB-lite"/>
    </source>
</evidence>
<comment type="caution">
    <text evidence="5">The sequence shown here is derived from an EMBL/GenBank/DDBJ whole genome shotgun (WGS) entry which is preliminary data.</text>
</comment>
<feature type="compositionally biased region" description="Basic residues" evidence="3">
    <location>
        <begin position="158"/>
        <end position="169"/>
    </location>
</feature>
<dbReference type="PROSITE" id="PS50097">
    <property type="entry name" value="BTB"/>
    <property type="match status" value="1"/>
</dbReference>
<feature type="region of interest" description="Disordered" evidence="3">
    <location>
        <begin position="124"/>
        <end position="175"/>
    </location>
</feature>
<keyword evidence="6" id="KW-1185">Reference proteome</keyword>
<dbReference type="Proteomes" id="UP001408356">
    <property type="component" value="Unassembled WGS sequence"/>
</dbReference>
<proteinExistence type="inferred from homology"/>
<dbReference type="Gene3D" id="3.30.710.10">
    <property type="entry name" value="Potassium Channel Kv1.1, Chain A"/>
    <property type="match status" value="1"/>
</dbReference>
<dbReference type="SUPFAM" id="SSF54695">
    <property type="entry name" value="POZ domain"/>
    <property type="match status" value="1"/>
</dbReference>
<dbReference type="Pfam" id="PF00135">
    <property type="entry name" value="COesterase"/>
    <property type="match status" value="1"/>
</dbReference>
<evidence type="ECO:0000256" key="1">
    <source>
        <dbReference type="ARBA" id="ARBA00005964"/>
    </source>
</evidence>
<evidence type="ECO:0000259" key="4">
    <source>
        <dbReference type="PROSITE" id="PS50097"/>
    </source>
</evidence>
<dbReference type="PROSITE" id="PS00122">
    <property type="entry name" value="CARBOXYLESTERASE_B_1"/>
    <property type="match status" value="1"/>
</dbReference>